<dbReference type="GO" id="GO:0005886">
    <property type="term" value="C:plasma membrane"/>
    <property type="evidence" value="ECO:0007669"/>
    <property type="project" value="UniProtKB-SubCell"/>
</dbReference>
<evidence type="ECO:0000313" key="10">
    <source>
        <dbReference type="EMBL" id="EAK0468970.1"/>
    </source>
</evidence>
<dbReference type="InterPro" id="IPR004630">
    <property type="entry name" value="UPF0324_YeiH-like"/>
</dbReference>
<sequence>MTHHKKIYQKRRIQAWIFICLLSSFAYILASTSFFTKFGISALIIAVVLGTFFGNMAHSLVTLVRKSGVLSICTKQILRLGVILYGFRITLNDALSIGIGGIVSAAIVVFSTFLIGYFVGIKLGLDKKSAVLISSGSSICGAAAVLATESIAKGGANRVGVAVCTVVVFGSLGMFLYPLIYGFGFSGFSEVQAGFMSGVSLHEVAHAVAAGNAIGSLASDNAVIVKMLRVLMLVPFLIFLSIFSAFFIGDKRKSSLKSSFPYFAVWFLVALVVGSLPFFPREFASVYINTADTFMLCAAMGALGLTITKNALKNSGKLPFILASVLFIWLIFIGYILSKFFG</sequence>
<evidence type="ECO:0000313" key="8">
    <source>
        <dbReference type="EMBL" id="EAI5407647.1"/>
    </source>
</evidence>
<feature type="transmembrane region" description="Helical" evidence="7">
    <location>
        <begin position="227"/>
        <end position="248"/>
    </location>
</feature>
<dbReference type="EMBL" id="AACCXK010000004">
    <property type="protein sequence ID" value="EAK0452693.1"/>
    <property type="molecule type" value="Genomic_DNA"/>
</dbReference>
<keyword evidence="6 7" id="KW-0472">Membrane</keyword>
<name>A0A5L8QVK4_CAMFE</name>
<accession>A0A5L8QVK4</accession>
<feature type="transmembrane region" description="Helical" evidence="7">
    <location>
        <begin position="286"/>
        <end position="306"/>
    </location>
</feature>
<evidence type="ECO:0000256" key="2">
    <source>
        <dbReference type="ARBA" id="ARBA00007977"/>
    </source>
</evidence>
<dbReference type="RefSeq" id="WP_065843840.1">
    <property type="nucleotide sequence ID" value="NZ_AABUZP020000015.1"/>
</dbReference>
<dbReference type="AlphaFoldDB" id="A0A5L8QVK4"/>
<comment type="subcellular location">
    <subcellularLocation>
        <location evidence="1">Cell membrane</location>
        <topology evidence="1">Multi-pass membrane protein</topology>
    </subcellularLocation>
</comment>
<evidence type="ECO:0000256" key="5">
    <source>
        <dbReference type="ARBA" id="ARBA00022989"/>
    </source>
</evidence>
<keyword evidence="4 7" id="KW-0812">Transmembrane</keyword>
<evidence type="ECO:0000313" key="11">
    <source>
        <dbReference type="Proteomes" id="UP000557842"/>
    </source>
</evidence>
<dbReference type="Pfam" id="PF03601">
    <property type="entry name" value="Cons_hypoth698"/>
    <property type="match status" value="1"/>
</dbReference>
<feature type="transmembrane region" description="Helical" evidence="7">
    <location>
        <begin position="130"/>
        <end position="147"/>
    </location>
</feature>
<organism evidence="10">
    <name type="scientific">Campylobacter fetus</name>
    <dbReference type="NCBI Taxonomy" id="196"/>
    <lineage>
        <taxon>Bacteria</taxon>
        <taxon>Pseudomonadati</taxon>
        <taxon>Campylobacterota</taxon>
        <taxon>Epsilonproteobacteria</taxon>
        <taxon>Campylobacterales</taxon>
        <taxon>Campylobacteraceae</taxon>
        <taxon>Campylobacter</taxon>
    </lineage>
</organism>
<dbReference type="InterPro" id="IPR018383">
    <property type="entry name" value="UPF0324_pro"/>
</dbReference>
<feature type="transmembrane region" description="Helical" evidence="7">
    <location>
        <begin position="12"/>
        <end position="32"/>
    </location>
</feature>
<keyword evidence="3" id="KW-1003">Cell membrane</keyword>
<feature type="transmembrane region" description="Helical" evidence="7">
    <location>
        <begin position="260"/>
        <end position="280"/>
    </location>
</feature>
<feature type="transmembrane region" description="Helical" evidence="7">
    <location>
        <begin position="318"/>
        <end position="337"/>
    </location>
</feature>
<reference evidence="10 11" key="1">
    <citation type="submission" date="2018-05" db="EMBL/GenBank/DDBJ databases">
        <authorList>
            <consortium name="PulseNet: The National Subtyping Network for Foodborne Disease Surveillance"/>
            <person name="Tarr C.L."/>
            <person name="Trees E."/>
            <person name="Katz L.S."/>
            <person name="Carleton-Romer H.A."/>
            <person name="Stroika S."/>
            <person name="Kucerova Z."/>
            <person name="Roache K.F."/>
            <person name="Sabol A.L."/>
            <person name="Besser J."/>
            <person name="Gerner-Smidt P."/>
        </authorList>
    </citation>
    <scope>NUCLEOTIDE SEQUENCE</scope>
    <source>
        <strain evidence="9">2014D-0197</strain>
        <strain evidence="8 11">2016D-0221</strain>
        <strain evidence="10">D4313</strain>
    </source>
</reference>
<protein>
    <submittedName>
        <fullName evidence="10">YeiH family putative sulfate export transporter</fullName>
    </submittedName>
</protein>
<evidence type="ECO:0000256" key="7">
    <source>
        <dbReference type="SAM" id="Phobius"/>
    </source>
</evidence>
<evidence type="ECO:0000313" key="9">
    <source>
        <dbReference type="EMBL" id="EAK0452693.1"/>
    </source>
</evidence>
<feature type="transmembrane region" description="Helical" evidence="7">
    <location>
        <begin position="38"/>
        <end position="57"/>
    </location>
</feature>
<keyword evidence="5 7" id="KW-1133">Transmembrane helix</keyword>
<evidence type="ECO:0000256" key="1">
    <source>
        <dbReference type="ARBA" id="ARBA00004651"/>
    </source>
</evidence>
<dbReference type="Proteomes" id="UP000557842">
    <property type="component" value="Unassembled WGS sequence"/>
</dbReference>
<dbReference type="PANTHER" id="PTHR30106">
    <property type="entry name" value="INNER MEMBRANE PROTEIN YEIH-RELATED"/>
    <property type="match status" value="1"/>
</dbReference>
<comment type="caution">
    <text evidence="10">The sequence shown here is derived from an EMBL/GenBank/DDBJ whole genome shotgun (WGS) entry which is preliminary data.</text>
</comment>
<dbReference type="NCBIfam" id="TIGR00698">
    <property type="entry name" value="YeiH family putative sulfate export transporter"/>
    <property type="match status" value="1"/>
</dbReference>
<feature type="transmembrane region" description="Helical" evidence="7">
    <location>
        <begin position="159"/>
        <end position="180"/>
    </location>
</feature>
<dbReference type="EMBL" id="AACCXM010000004">
    <property type="protein sequence ID" value="EAK0468970.1"/>
    <property type="molecule type" value="Genomic_DNA"/>
</dbReference>
<feature type="transmembrane region" description="Helical" evidence="7">
    <location>
        <begin position="94"/>
        <end position="118"/>
    </location>
</feature>
<gene>
    <name evidence="9" type="ORF">AAH17_03355</name>
    <name evidence="10" type="ORF">AAH24_06315</name>
    <name evidence="8" type="ORF">BVH53_02875</name>
</gene>
<evidence type="ECO:0000256" key="3">
    <source>
        <dbReference type="ARBA" id="ARBA00022475"/>
    </source>
</evidence>
<evidence type="ECO:0000256" key="6">
    <source>
        <dbReference type="ARBA" id="ARBA00023136"/>
    </source>
</evidence>
<comment type="similarity">
    <text evidence="2">Belongs to the UPF0324 family.</text>
</comment>
<evidence type="ECO:0000256" key="4">
    <source>
        <dbReference type="ARBA" id="ARBA00022692"/>
    </source>
</evidence>
<dbReference type="PANTHER" id="PTHR30106:SF2">
    <property type="entry name" value="UPF0324 INNER MEMBRANE PROTEIN YEIH"/>
    <property type="match status" value="1"/>
</dbReference>
<dbReference type="EMBL" id="AABQDW010000003">
    <property type="protein sequence ID" value="EAI5407647.1"/>
    <property type="molecule type" value="Genomic_DNA"/>
</dbReference>
<proteinExistence type="inferred from homology"/>